<feature type="domain" description="Gfo/Idh/MocA-like oxidoreductase N-terminal" evidence="1">
    <location>
        <begin position="2"/>
        <end position="120"/>
    </location>
</feature>
<gene>
    <name evidence="3" type="ORF">ACFFJ8_18665</name>
</gene>
<evidence type="ECO:0000313" key="4">
    <source>
        <dbReference type="Proteomes" id="UP001589818"/>
    </source>
</evidence>
<dbReference type="Gene3D" id="3.40.50.720">
    <property type="entry name" value="NAD(P)-binding Rossmann-like Domain"/>
    <property type="match status" value="1"/>
</dbReference>
<evidence type="ECO:0000259" key="2">
    <source>
        <dbReference type="Pfam" id="PF22725"/>
    </source>
</evidence>
<evidence type="ECO:0000259" key="1">
    <source>
        <dbReference type="Pfam" id="PF01408"/>
    </source>
</evidence>
<keyword evidence="4" id="KW-1185">Reference proteome</keyword>
<name>A0ABV6JFN1_9BACL</name>
<dbReference type="EMBL" id="JBHLVF010000033">
    <property type="protein sequence ID" value="MFC0393388.1"/>
    <property type="molecule type" value="Genomic_DNA"/>
</dbReference>
<dbReference type="InterPro" id="IPR000683">
    <property type="entry name" value="Gfo/Idh/MocA-like_OxRdtase_N"/>
</dbReference>
<reference evidence="3 4" key="1">
    <citation type="submission" date="2024-09" db="EMBL/GenBank/DDBJ databases">
        <authorList>
            <person name="Sun Q."/>
            <person name="Mori K."/>
        </authorList>
    </citation>
    <scope>NUCLEOTIDE SEQUENCE [LARGE SCALE GENOMIC DNA]</scope>
    <source>
        <strain evidence="3 4">CCM 4839</strain>
    </source>
</reference>
<dbReference type="InterPro" id="IPR055170">
    <property type="entry name" value="GFO_IDH_MocA-like_dom"/>
</dbReference>
<dbReference type="InterPro" id="IPR036291">
    <property type="entry name" value="NAD(P)-bd_dom_sf"/>
</dbReference>
<dbReference type="Pfam" id="PF01408">
    <property type="entry name" value="GFO_IDH_MocA"/>
    <property type="match status" value="1"/>
</dbReference>
<dbReference type="Gene3D" id="3.30.360.10">
    <property type="entry name" value="Dihydrodipicolinate Reductase, domain 2"/>
    <property type="match status" value="1"/>
</dbReference>
<feature type="domain" description="GFO/IDH/MocA-like oxidoreductase" evidence="2">
    <location>
        <begin position="134"/>
        <end position="272"/>
    </location>
</feature>
<proteinExistence type="predicted"/>
<sequence length="360" mass="40236">MRIYLIGAGVIGRSHAEAIRKLPSEESIELKVADPNPKALAAFMEAYPEAAAYSDAQAMLAEHANEDDIVIVGTPPFTHFELARMVLETGRHVLCEKPLVMNGEEAETLFEIAKRQNRLLGCCSDRFLGLPKTEEVKSLLQSQALGDVYKISFVYRVQRGRAGVEYQPESKWFLDRAKSGGGILIDWGPYDFTVLNDLLQPESVDVVAAWMSQPKTQIDPTDTKYDVEGHVGATLKYNLADGKSVWLQYERATCTHGEAYHHVEVEGTLGAVKWSPYFETDQVVFKQDKEGQVEAKESQMAHAGPYGVMDHPIYYFYLKVKGLESRAVINEQAVFNFHCLQAIYDCAESGTSKTVSKLRD</sequence>
<accession>A0ABV6JFN1</accession>
<dbReference type="Pfam" id="PF22725">
    <property type="entry name" value="GFO_IDH_MocA_C3"/>
    <property type="match status" value="1"/>
</dbReference>
<organism evidence="3 4">
    <name type="scientific">Paenibacillus mendelii</name>
    <dbReference type="NCBI Taxonomy" id="206163"/>
    <lineage>
        <taxon>Bacteria</taxon>
        <taxon>Bacillati</taxon>
        <taxon>Bacillota</taxon>
        <taxon>Bacilli</taxon>
        <taxon>Bacillales</taxon>
        <taxon>Paenibacillaceae</taxon>
        <taxon>Paenibacillus</taxon>
    </lineage>
</organism>
<dbReference type="PANTHER" id="PTHR43708">
    <property type="entry name" value="CONSERVED EXPRESSED OXIDOREDUCTASE (EUROFUNG)"/>
    <property type="match status" value="1"/>
</dbReference>
<dbReference type="SUPFAM" id="SSF55347">
    <property type="entry name" value="Glyceraldehyde-3-phosphate dehydrogenase-like, C-terminal domain"/>
    <property type="match status" value="1"/>
</dbReference>
<dbReference type="InterPro" id="IPR051317">
    <property type="entry name" value="Gfo/Idh/MocA_oxidoreduct"/>
</dbReference>
<evidence type="ECO:0000313" key="3">
    <source>
        <dbReference type="EMBL" id="MFC0393388.1"/>
    </source>
</evidence>
<dbReference type="SUPFAM" id="SSF51735">
    <property type="entry name" value="NAD(P)-binding Rossmann-fold domains"/>
    <property type="match status" value="1"/>
</dbReference>
<dbReference type="RefSeq" id="WP_204821549.1">
    <property type="nucleotide sequence ID" value="NZ_JANHOF010000014.1"/>
</dbReference>
<protein>
    <submittedName>
        <fullName evidence="3">Gfo/Idh/MocA family protein</fullName>
    </submittedName>
</protein>
<comment type="caution">
    <text evidence="3">The sequence shown here is derived from an EMBL/GenBank/DDBJ whole genome shotgun (WGS) entry which is preliminary data.</text>
</comment>
<dbReference type="Proteomes" id="UP001589818">
    <property type="component" value="Unassembled WGS sequence"/>
</dbReference>
<dbReference type="PANTHER" id="PTHR43708:SF3">
    <property type="entry name" value="OXIDOREDUCTASE"/>
    <property type="match status" value="1"/>
</dbReference>